<sequence length="124" mass="14332">MIMKMISSWIKHLSKKEELRFKQIQEAATKSSEEKKVEAKTRLAALDQHKANILAIKRFSYWDEYTKYGKSGFGIEKYDEKVSVLKAGLETLLVDVEKPELGYAKSIDRDANELNRTFSKATRI</sequence>
<dbReference type="RefSeq" id="WP_140234738.1">
    <property type="nucleotide sequence ID" value="NZ_CP041036.1"/>
</dbReference>
<name>A0A4Y5YH99_9GAMM</name>
<accession>A0A4Y5YH99</accession>
<gene>
    <name evidence="1" type="ORF">FH971_14080</name>
</gene>
<evidence type="ECO:0000313" key="1">
    <source>
        <dbReference type="EMBL" id="QDE31988.1"/>
    </source>
</evidence>
<protein>
    <submittedName>
        <fullName evidence="1">Uncharacterized protein</fullName>
    </submittedName>
</protein>
<dbReference type="KEGG" id="spol:FH971_14080"/>
<dbReference type="AlphaFoldDB" id="A0A4Y5YH99"/>
<reference evidence="1 2" key="1">
    <citation type="submission" date="2019-06" db="EMBL/GenBank/DDBJ databases">
        <title>The genome of Shewanella sp. SM1901.</title>
        <authorList>
            <person name="Cha Q."/>
        </authorList>
    </citation>
    <scope>NUCLEOTIDE SEQUENCE [LARGE SCALE GENOMIC DNA]</scope>
    <source>
        <strain evidence="1 2">SM1901</strain>
    </source>
</reference>
<proteinExistence type="predicted"/>
<dbReference type="EMBL" id="CP041036">
    <property type="protein sequence ID" value="QDE31988.1"/>
    <property type="molecule type" value="Genomic_DNA"/>
</dbReference>
<dbReference type="Proteomes" id="UP000319809">
    <property type="component" value="Chromosome"/>
</dbReference>
<organism evidence="1 2">
    <name type="scientific">Shewanella polaris</name>
    <dbReference type="NCBI Taxonomy" id="2588449"/>
    <lineage>
        <taxon>Bacteria</taxon>
        <taxon>Pseudomonadati</taxon>
        <taxon>Pseudomonadota</taxon>
        <taxon>Gammaproteobacteria</taxon>
        <taxon>Alteromonadales</taxon>
        <taxon>Shewanellaceae</taxon>
        <taxon>Shewanella</taxon>
    </lineage>
</organism>
<evidence type="ECO:0000313" key="2">
    <source>
        <dbReference type="Proteomes" id="UP000319809"/>
    </source>
</evidence>
<keyword evidence="2" id="KW-1185">Reference proteome</keyword>